<protein>
    <submittedName>
        <fullName evidence="2">Uncharacterized protein</fullName>
    </submittedName>
</protein>
<dbReference type="Proteomes" id="UP000306229">
    <property type="component" value="Chromosome"/>
</dbReference>
<name>A0A5B7TP04_9FLAO</name>
<dbReference type="KEGG" id="fbe:FF125_08270"/>
<reference evidence="2 3" key="1">
    <citation type="submission" date="2019-05" db="EMBL/GenBank/DDBJ databases">
        <title>Algicella ahnfeltiae gen. nov., sp. nov., a novel marine bacterium of the family Flavobacteriaceae isolated from a red alga.</title>
        <authorList>
            <person name="Nedashkovskaya O.I."/>
            <person name="Kukhlevskiy A.D."/>
            <person name="Kim S.-G."/>
            <person name="Zhukova N.V."/>
            <person name="Mikhailov V.V."/>
        </authorList>
    </citation>
    <scope>NUCLEOTIDE SEQUENCE [LARGE SCALE GENOMIC DNA]</scope>
    <source>
        <strain evidence="2 3">10Alg115</strain>
    </source>
</reference>
<proteinExistence type="predicted"/>
<dbReference type="RefSeq" id="WP_138949317.1">
    <property type="nucleotide sequence ID" value="NZ_CP040749.1"/>
</dbReference>
<feature type="transmembrane region" description="Helical" evidence="1">
    <location>
        <begin position="72"/>
        <end position="97"/>
    </location>
</feature>
<gene>
    <name evidence="2" type="ORF">FF125_08270</name>
</gene>
<feature type="transmembrane region" description="Helical" evidence="1">
    <location>
        <begin position="30"/>
        <end position="52"/>
    </location>
</feature>
<keyword evidence="1" id="KW-0472">Membrane</keyword>
<organism evidence="2 3">
    <name type="scientific">Aureibaculum algae</name>
    <dbReference type="NCBI Taxonomy" id="2584122"/>
    <lineage>
        <taxon>Bacteria</taxon>
        <taxon>Pseudomonadati</taxon>
        <taxon>Bacteroidota</taxon>
        <taxon>Flavobacteriia</taxon>
        <taxon>Flavobacteriales</taxon>
        <taxon>Flavobacteriaceae</taxon>
        <taxon>Aureibaculum</taxon>
    </lineage>
</organism>
<evidence type="ECO:0000313" key="2">
    <source>
        <dbReference type="EMBL" id="QCX38425.1"/>
    </source>
</evidence>
<evidence type="ECO:0000313" key="3">
    <source>
        <dbReference type="Proteomes" id="UP000306229"/>
    </source>
</evidence>
<keyword evidence="1" id="KW-0812">Transmembrane</keyword>
<sequence length="183" mass="21118">MNNTTIPLTPEELKVVETKYNKGITKLKKVLVIAPILGIVSLLTPPEFWNVIKIFDKKRSIRNLEDLTEPMYHSSTMIIIVILAVICSILLTYFAYVHYVKKDFNEKVKLRGDYKVVRVENLSKRVAENLDGLDTILHFEKNDTKIKKHLFKKSKNPELLNAKGITIEISKHSGIIFLERIIE</sequence>
<keyword evidence="3" id="KW-1185">Reference proteome</keyword>
<keyword evidence="1" id="KW-1133">Transmembrane helix</keyword>
<dbReference type="OrthoDB" id="1438221at2"/>
<accession>A0A5B7TP04</accession>
<dbReference type="AlphaFoldDB" id="A0A5B7TP04"/>
<evidence type="ECO:0000256" key="1">
    <source>
        <dbReference type="SAM" id="Phobius"/>
    </source>
</evidence>
<dbReference type="EMBL" id="CP040749">
    <property type="protein sequence ID" value="QCX38425.1"/>
    <property type="molecule type" value="Genomic_DNA"/>
</dbReference>